<dbReference type="Pfam" id="PF08282">
    <property type="entry name" value="Hydrolase_3"/>
    <property type="match status" value="1"/>
</dbReference>
<dbReference type="InterPro" id="IPR023214">
    <property type="entry name" value="HAD_sf"/>
</dbReference>
<comment type="caution">
    <text evidence="1">The sequence shown here is derived from an EMBL/GenBank/DDBJ whole genome shotgun (WGS) entry which is preliminary data.</text>
</comment>
<protein>
    <submittedName>
        <fullName evidence="1">Cof-type HAD-IIB family hydrolase</fullName>
    </submittedName>
</protein>
<evidence type="ECO:0000313" key="2">
    <source>
        <dbReference type="Proteomes" id="UP001198163"/>
    </source>
</evidence>
<dbReference type="GO" id="GO:0000287">
    <property type="term" value="F:magnesium ion binding"/>
    <property type="evidence" value="ECO:0007669"/>
    <property type="project" value="TreeGrafter"/>
</dbReference>
<dbReference type="SFLD" id="SFLDG01140">
    <property type="entry name" value="C2.B:_Phosphomannomutase_and_P"/>
    <property type="match status" value="1"/>
</dbReference>
<dbReference type="SUPFAM" id="SSF56784">
    <property type="entry name" value="HAD-like"/>
    <property type="match status" value="1"/>
</dbReference>
<dbReference type="GO" id="GO:0016791">
    <property type="term" value="F:phosphatase activity"/>
    <property type="evidence" value="ECO:0007669"/>
    <property type="project" value="UniProtKB-ARBA"/>
</dbReference>
<dbReference type="GO" id="GO:0005829">
    <property type="term" value="C:cytosol"/>
    <property type="evidence" value="ECO:0007669"/>
    <property type="project" value="TreeGrafter"/>
</dbReference>
<dbReference type="InterPro" id="IPR006379">
    <property type="entry name" value="HAD-SF_hydro_IIB"/>
</dbReference>
<dbReference type="PANTHER" id="PTHR10000">
    <property type="entry name" value="PHOSPHOSERINE PHOSPHATASE"/>
    <property type="match status" value="1"/>
</dbReference>
<proteinExistence type="predicted"/>
<dbReference type="CDD" id="cd07516">
    <property type="entry name" value="HAD_Pase"/>
    <property type="match status" value="1"/>
</dbReference>
<name>A0AAE3EJE5_9SPIR</name>
<dbReference type="InterPro" id="IPR036412">
    <property type="entry name" value="HAD-like_sf"/>
</dbReference>
<dbReference type="Gene3D" id="3.30.1240.10">
    <property type="match status" value="1"/>
</dbReference>
<dbReference type="AlphaFoldDB" id="A0AAE3EJE5"/>
<dbReference type="PANTHER" id="PTHR10000:SF8">
    <property type="entry name" value="HAD SUPERFAMILY HYDROLASE-LIKE, TYPE 3"/>
    <property type="match status" value="1"/>
</dbReference>
<organism evidence="1 2">
    <name type="scientific">Teretinema zuelzerae</name>
    <dbReference type="NCBI Taxonomy" id="156"/>
    <lineage>
        <taxon>Bacteria</taxon>
        <taxon>Pseudomonadati</taxon>
        <taxon>Spirochaetota</taxon>
        <taxon>Spirochaetia</taxon>
        <taxon>Spirochaetales</taxon>
        <taxon>Treponemataceae</taxon>
        <taxon>Teretinema</taxon>
    </lineage>
</organism>
<sequence length="271" mass="30338">MKLQPGIIAMDLDDTLLRHDLTISDRTVADLKIAMEKGITVILASGRSPGAMRQYAERIGIDRANSFMVCNNGAEIIASDTEKTVLEHFLPEDIAIEAFRLVKDAGLSCHIYEDDIIHVSKETEFSDRDWKLSGLKPVVPADYEELLRRGAYKLVIPGDPEYIVPVEAEFKVIFENRATIFVSKPYFLELLPLNCGKGEALKHIAENILGLERDRVMAFGDSMNDESMIKYAGQSVAMCNGRKEILDLAAYCTRRSNDDDGIADFLEEFVL</sequence>
<keyword evidence="2" id="KW-1185">Reference proteome</keyword>
<accession>A0AAE3EJE5</accession>
<dbReference type="SFLD" id="SFLDS00003">
    <property type="entry name" value="Haloacid_Dehalogenase"/>
    <property type="match status" value="1"/>
</dbReference>
<dbReference type="NCBIfam" id="TIGR01484">
    <property type="entry name" value="HAD-SF-IIB"/>
    <property type="match status" value="1"/>
</dbReference>
<dbReference type="EMBL" id="JAINWA010000003">
    <property type="protein sequence ID" value="MCD1655802.1"/>
    <property type="molecule type" value="Genomic_DNA"/>
</dbReference>
<keyword evidence="1" id="KW-0378">Hydrolase</keyword>
<reference evidence="1" key="1">
    <citation type="submission" date="2021-08" db="EMBL/GenBank/DDBJ databases">
        <title>Comparative analyses of Brucepasteria parasyntrophica and Teretinema zuelzerae.</title>
        <authorList>
            <person name="Song Y."/>
            <person name="Brune A."/>
        </authorList>
    </citation>
    <scope>NUCLEOTIDE SEQUENCE</scope>
    <source>
        <strain evidence="1">DSM 1903</strain>
    </source>
</reference>
<dbReference type="Proteomes" id="UP001198163">
    <property type="component" value="Unassembled WGS sequence"/>
</dbReference>
<gene>
    <name evidence="1" type="ORF">K7J14_13980</name>
</gene>
<dbReference type="InterPro" id="IPR000150">
    <property type="entry name" value="Cof"/>
</dbReference>
<dbReference type="NCBIfam" id="TIGR00099">
    <property type="entry name" value="Cof-subfamily"/>
    <property type="match status" value="1"/>
</dbReference>
<dbReference type="RefSeq" id="WP_230757650.1">
    <property type="nucleotide sequence ID" value="NZ_JAINWA010000003.1"/>
</dbReference>
<dbReference type="Gene3D" id="3.40.50.1000">
    <property type="entry name" value="HAD superfamily/HAD-like"/>
    <property type="match status" value="1"/>
</dbReference>
<dbReference type="PROSITE" id="PS01229">
    <property type="entry name" value="COF_2"/>
    <property type="match status" value="1"/>
</dbReference>
<evidence type="ECO:0000313" key="1">
    <source>
        <dbReference type="EMBL" id="MCD1655802.1"/>
    </source>
</evidence>